<keyword evidence="3" id="KW-1185">Reference proteome</keyword>
<name>A0A6G0XR83_9STRA</name>
<reference evidence="2 3" key="1">
    <citation type="submission" date="2019-07" db="EMBL/GenBank/DDBJ databases">
        <title>Genomics analysis of Aphanomyces spp. identifies a new class of oomycete effector associated with host adaptation.</title>
        <authorList>
            <person name="Gaulin E."/>
        </authorList>
    </citation>
    <scope>NUCLEOTIDE SEQUENCE [LARGE SCALE GENOMIC DNA]</scope>
    <source>
        <strain evidence="2 3">ATCC 201684</strain>
    </source>
</reference>
<protein>
    <submittedName>
        <fullName evidence="2">Uncharacterized protein</fullName>
    </submittedName>
</protein>
<dbReference type="EMBL" id="VJMJ01000023">
    <property type="protein sequence ID" value="KAF0742840.1"/>
    <property type="molecule type" value="Genomic_DNA"/>
</dbReference>
<accession>A0A6G0XR83</accession>
<feature type="transmembrane region" description="Helical" evidence="1">
    <location>
        <begin position="45"/>
        <end position="66"/>
    </location>
</feature>
<organism evidence="2 3">
    <name type="scientific">Aphanomyces euteiches</name>
    <dbReference type="NCBI Taxonomy" id="100861"/>
    <lineage>
        <taxon>Eukaryota</taxon>
        <taxon>Sar</taxon>
        <taxon>Stramenopiles</taxon>
        <taxon>Oomycota</taxon>
        <taxon>Saprolegniomycetes</taxon>
        <taxon>Saprolegniales</taxon>
        <taxon>Verrucalvaceae</taxon>
        <taxon>Aphanomyces</taxon>
    </lineage>
</organism>
<evidence type="ECO:0000256" key="1">
    <source>
        <dbReference type="SAM" id="Phobius"/>
    </source>
</evidence>
<dbReference type="AlphaFoldDB" id="A0A6G0XR83"/>
<dbReference type="Proteomes" id="UP000481153">
    <property type="component" value="Unassembled WGS sequence"/>
</dbReference>
<keyword evidence="1" id="KW-0812">Transmembrane</keyword>
<evidence type="ECO:0000313" key="3">
    <source>
        <dbReference type="Proteomes" id="UP000481153"/>
    </source>
</evidence>
<sequence>MLKPGKLENKPPLARATRIKLRSICFRLIVGAAAKHIHATAQVGFFFFFLLLLFGFLGSGGSSGVVSTRVSTSSRASGSSSTATNATTGRDEFEHLAFLGQQVGKQHWPVGFDFVARGSNDVSESIRRDFGIAIEEDQGGVRHGQFIMLFLRQSHSSLSFAVKNKLNRSMRQPSRIDWFILQG</sequence>
<keyword evidence="1" id="KW-1133">Transmembrane helix</keyword>
<keyword evidence="1" id="KW-0472">Membrane</keyword>
<gene>
    <name evidence="2" type="ORF">Ae201684_002237</name>
</gene>
<comment type="caution">
    <text evidence="2">The sequence shown here is derived from an EMBL/GenBank/DDBJ whole genome shotgun (WGS) entry which is preliminary data.</text>
</comment>
<evidence type="ECO:0000313" key="2">
    <source>
        <dbReference type="EMBL" id="KAF0742840.1"/>
    </source>
</evidence>
<proteinExistence type="predicted"/>